<reference evidence="3 4" key="1">
    <citation type="submission" date="2013-03" db="EMBL/GenBank/DDBJ databases">
        <title>The Genome Sequence of Capronia coronata CBS 617.96.</title>
        <authorList>
            <consortium name="The Broad Institute Genomics Platform"/>
            <person name="Cuomo C."/>
            <person name="de Hoog S."/>
            <person name="Gorbushina A."/>
            <person name="Walker B."/>
            <person name="Young S.K."/>
            <person name="Zeng Q."/>
            <person name="Gargeya S."/>
            <person name="Fitzgerald M."/>
            <person name="Haas B."/>
            <person name="Abouelleil A."/>
            <person name="Allen A.W."/>
            <person name="Alvarado L."/>
            <person name="Arachchi H.M."/>
            <person name="Berlin A.M."/>
            <person name="Chapman S.B."/>
            <person name="Gainer-Dewar J."/>
            <person name="Goldberg J."/>
            <person name="Griggs A."/>
            <person name="Gujja S."/>
            <person name="Hansen M."/>
            <person name="Howarth C."/>
            <person name="Imamovic A."/>
            <person name="Ireland A."/>
            <person name="Larimer J."/>
            <person name="McCowan C."/>
            <person name="Murphy C."/>
            <person name="Pearson M."/>
            <person name="Poon T.W."/>
            <person name="Priest M."/>
            <person name="Roberts A."/>
            <person name="Saif S."/>
            <person name="Shea T."/>
            <person name="Sisk P."/>
            <person name="Sykes S."/>
            <person name="Wortman J."/>
            <person name="Nusbaum C."/>
            <person name="Birren B."/>
        </authorList>
    </citation>
    <scope>NUCLEOTIDE SEQUENCE [LARGE SCALE GENOMIC DNA]</scope>
    <source>
        <strain evidence="3 4">CBS 617.96</strain>
    </source>
</reference>
<evidence type="ECO:0000313" key="4">
    <source>
        <dbReference type="Proteomes" id="UP000019484"/>
    </source>
</evidence>
<sequence length="346" mass="37434">MAPRTKEELDALSVIDPEIEAIVRSRPLPAPETETETSSIETRVAQLRSLESQWPVPPPVAGVKESNPKFTTRDGVNLNLFVYEPAYADPHSSTPRPLVIFFHGGGGVIGSAKSVASLAGSLVLAHGCVVVSPQYRLAPEHKFPTGVNDGWDAFVHVTSKASDLGADCSAGLVVGGVSFGAVLASVIALRAKEENRTPRITGLYFSAPSLIASSDTVPPEYKDQYRSRTDERCLSSPVLDKKTKALFDAAYGADPKSPLYRVLNVQPLSKHAGIAPKAYFQICGMDILRDDGFIYEQILAASGVETKVDVYPGAPHIFWAVFQSIKQATKWKDDTVRGVGWLLDRQ</sequence>
<dbReference type="InterPro" id="IPR029058">
    <property type="entry name" value="AB_hydrolase_fold"/>
</dbReference>
<evidence type="ECO:0000313" key="3">
    <source>
        <dbReference type="EMBL" id="EXJ85825.1"/>
    </source>
</evidence>
<dbReference type="OrthoDB" id="408631at2759"/>
<organism evidence="3 4">
    <name type="scientific">Capronia coronata CBS 617.96</name>
    <dbReference type="NCBI Taxonomy" id="1182541"/>
    <lineage>
        <taxon>Eukaryota</taxon>
        <taxon>Fungi</taxon>
        <taxon>Dikarya</taxon>
        <taxon>Ascomycota</taxon>
        <taxon>Pezizomycotina</taxon>
        <taxon>Eurotiomycetes</taxon>
        <taxon>Chaetothyriomycetidae</taxon>
        <taxon>Chaetothyriales</taxon>
        <taxon>Herpotrichiellaceae</taxon>
        <taxon>Capronia</taxon>
    </lineage>
</organism>
<dbReference type="PANTHER" id="PTHR48081:SF8">
    <property type="entry name" value="ALPHA_BETA HYDROLASE FOLD-3 DOMAIN-CONTAINING PROTEIN-RELATED"/>
    <property type="match status" value="1"/>
</dbReference>
<name>W9Y868_9EURO</name>
<proteinExistence type="predicted"/>
<dbReference type="Pfam" id="PF07859">
    <property type="entry name" value="Abhydrolase_3"/>
    <property type="match status" value="1"/>
</dbReference>
<dbReference type="AlphaFoldDB" id="W9Y868"/>
<comment type="caution">
    <text evidence="3">The sequence shown here is derived from an EMBL/GenBank/DDBJ whole genome shotgun (WGS) entry which is preliminary data.</text>
</comment>
<accession>W9Y868</accession>
<dbReference type="eggNOG" id="KOG1515">
    <property type="taxonomic scope" value="Eukaryota"/>
</dbReference>
<evidence type="ECO:0000259" key="2">
    <source>
        <dbReference type="Pfam" id="PF07859"/>
    </source>
</evidence>
<dbReference type="GeneID" id="19161062"/>
<feature type="domain" description="Alpha/beta hydrolase fold-3" evidence="2">
    <location>
        <begin position="99"/>
        <end position="319"/>
    </location>
</feature>
<dbReference type="InterPro" id="IPR013094">
    <property type="entry name" value="AB_hydrolase_3"/>
</dbReference>
<gene>
    <name evidence="3" type="ORF">A1O1_06194</name>
</gene>
<dbReference type="RefSeq" id="XP_007725263.1">
    <property type="nucleotide sequence ID" value="XM_007727073.1"/>
</dbReference>
<keyword evidence="4" id="KW-1185">Reference proteome</keyword>
<evidence type="ECO:0000256" key="1">
    <source>
        <dbReference type="ARBA" id="ARBA00022801"/>
    </source>
</evidence>
<dbReference type="EMBL" id="AMWN01000005">
    <property type="protein sequence ID" value="EXJ85825.1"/>
    <property type="molecule type" value="Genomic_DNA"/>
</dbReference>
<dbReference type="Proteomes" id="UP000019484">
    <property type="component" value="Unassembled WGS sequence"/>
</dbReference>
<dbReference type="STRING" id="1182541.W9Y868"/>
<dbReference type="PANTHER" id="PTHR48081">
    <property type="entry name" value="AB HYDROLASE SUPERFAMILY PROTEIN C4A8.06C"/>
    <property type="match status" value="1"/>
</dbReference>
<protein>
    <recommendedName>
        <fullName evidence="2">Alpha/beta hydrolase fold-3 domain-containing protein</fullName>
    </recommendedName>
</protein>
<dbReference type="Gene3D" id="3.40.50.1820">
    <property type="entry name" value="alpha/beta hydrolase"/>
    <property type="match status" value="1"/>
</dbReference>
<keyword evidence="1" id="KW-0378">Hydrolase</keyword>
<dbReference type="SUPFAM" id="SSF53474">
    <property type="entry name" value="alpha/beta-Hydrolases"/>
    <property type="match status" value="1"/>
</dbReference>
<dbReference type="GO" id="GO:0016787">
    <property type="term" value="F:hydrolase activity"/>
    <property type="evidence" value="ECO:0007669"/>
    <property type="project" value="UniProtKB-KW"/>
</dbReference>
<dbReference type="HOGENOM" id="CLU_012494_6_3_1"/>
<dbReference type="InterPro" id="IPR050300">
    <property type="entry name" value="GDXG_lipolytic_enzyme"/>
</dbReference>